<dbReference type="EMBL" id="HBFQ01061794">
    <property type="protein sequence ID" value="CAD8869427.1"/>
    <property type="molecule type" value="Transcribed_RNA"/>
</dbReference>
<dbReference type="AlphaFoldDB" id="A0A7S1AYS1"/>
<gene>
    <name evidence="1" type="ORF">NSCI0253_LOCUS43783</name>
</gene>
<sequence length="235" mass="25653">MVCMPQVLICLESVFFVVPQRVPAGMGRIFVGLLSCAGITTAASSPNRCMENMMGTNTLTSTDTSSIHHTCGHFIGVESMTFDMESYQVSSNGGCGWEGAYAGVNEGTLGTPLVVKSCSPDQNIHDWKVWDFFTEGLQEPYRVIASDNHWVSSGLNYAVKGNITMTVAGTTYDCGSMHYGQGHHDLWDYNGFFGGDSCEFHDSGKSLECCNGLLFEAAGYQNHNNRFRVSSLQFV</sequence>
<proteinExistence type="predicted"/>
<reference evidence="1" key="1">
    <citation type="submission" date="2021-01" db="EMBL/GenBank/DDBJ databases">
        <authorList>
            <person name="Corre E."/>
            <person name="Pelletier E."/>
            <person name="Niang G."/>
            <person name="Scheremetjew M."/>
            <person name="Finn R."/>
            <person name="Kale V."/>
            <person name="Holt S."/>
            <person name="Cochrane G."/>
            <person name="Meng A."/>
            <person name="Brown T."/>
            <person name="Cohen L."/>
        </authorList>
    </citation>
    <scope>NUCLEOTIDE SEQUENCE</scope>
</reference>
<protein>
    <submittedName>
        <fullName evidence="1">Uncharacterized protein</fullName>
    </submittedName>
</protein>
<organism evidence="1">
    <name type="scientific">Noctiluca scintillans</name>
    <name type="common">Sea sparkle</name>
    <name type="synonym">Red tide dinoflagellate</name>
    <dbReference type="NCBI Taxonomy" id="2966"/>
    <lineage>
        <taxon>Eukaryota</taxon>
        <taxon>Sar</taxon>
        <taxon>Alveolata</taxon>
        <taxon>Dinophyceae</taxon>
        <taxon>Noctilucales</taxon>
        <taxon>Noctilucaceae</taxon>
        <taxon>Noctiluca</taxon>
    </lineage>
</organism>
<name>A0A7S1AYS1_NOCSC</name>
<evidence type="ECO:0000313" key="1">
    <source>
        <dbReference type="EMBL" id="CAD8869427.1"/>
    </source>
</evidence>
<accession>A0A7S1AYS1</accession>